<dbReference type="AlphaFoldDB" id="A0A926DAI3"/>
<evidence type="ECO:0000313" key="2">
    <source>
        <dbReference type="Proteomes" id="UP000651482"/>
    </source>
</evidence>
<comment type="caution">
    <text evidence="1">The sequence shown here is derived from an EMBL/GenBank/DDBJ whole genome shotgun (WGS) entry which is preliminary data.</text>
</comment>
<accession>A0A926DAI3</accession>
<dbReference type="Proteomes" id="UP000651482">
    <property type="component" value="Unassembled WGS sequence"/>
</dbReference>
<gene>
    <name evidence="1" type="ORF">IAG03_13010</name>
</gene>
<protein>
    <submittedName>
        <fullName evidence="1">Uncharacterized protein</fullName>
    </submittedName>
</protein>
<dbReference type="RefSeq" id="WP_249320513.1">
    <property type="nucleotide sequence ID" value="NZ_JACRSN010000026.1"/>
</dbReference>
<proteinExistence type="predicted"/>
<reference evidence="1" key="1">
    <citation type="submission" date="2020-08" db="EMBL/GenBank/DDBJ databases">
        <title>Genome public.</title>
        <authorList>
            <person name="Liu C."/>
            <person name="Sun Q."/>
        </authorList>
    </citation>
    <scope>NUCLEOTIDE SEQUENCE</scope>
    <source>
        <strain evidence="1">NSJ-40</strain>
    </source>
</reference>
<keyword evidence="2" id="KW-1185">Reference proteome</keyword>
<name>A0A926DAI3_9FIRM</name>
<dbReference type="EMBL" id="JACRSN010000026">
    <property type="protein sequence ID" value="MBC8534878.1"/>
    <property type="molecule type" value="Genomic_DNA"/>
</dbReference>
<organism evidence="1 2">
    <name type="scientific">Yeguia hominis</name>
    <dbReference type="NCBI Taxonomy" id="2763662"/>
    <lineage>
        <taxon>Bacteria</taxon>
        <taxon>Bacillati</taxon>
        <taxon>Bacillota</taxon>
        <taxon>Clostridia</taxon>
        <taxon>Eubacteriales</taxon>
        <taxon>Yeguiaceae</taxon>
        <taxon>Yeguia</taxon>
    </lineage>
</organism>
<sequence length="79" mass="8856">MNTVANFVKERNEALFSLDRKKIEAYCAKYGDSDSANIPDVVFWAGVYKAICEIKNAPEEKVQIARTWLKAHGFSASIS</sequence>
<evidence type="ECO:0000313" key="1">
    <source>
        <dbReference type="EMBL" id="MBC8534878.1"/>
    </source>
</evidence>